<dbReference type="GO" id="GO:0004519">
    <property type="term" value="F:endonuclease activity"/>
    <property type="evidence" value="ECO:0007669"/>
    <property type="project" value="UniProtKB-KW"/>
</dbReference>
<dbReference type="InterPro" id="IPR003615">
    <property type="entry name" value="HNH_nuc"/>
</dbReference>
<dbReference type="Proteomes" id="UP000830729">
    <property type="component" value="Chromosome"/>
</dbReference>
<keyword evidence="2" id="KW-0540">Nuclease</keyword>
<dbReference type="RefSeq" id="WP_248649415.1">
    <property type="nucleotide sequence ID" value="NZ_CP096659.1"/>
</dbReference>
<dbReference type="PROSITE" id="PS00028">
    <property type="entry name" value="ZINC_FINGER_C2H2_1"/>
    <property type="match status" value="1"/>
</dbReference>
<accession>A0A8U0HR61</accession>
<sequence>MDCPTCEDSFDSRQGTRIHHSHAHGEKLPNRTCNGCGTDFYDPKSRLEYCGDCDPNAGENNGNWRDARETGACRCCGAEFRYYPSDKDGTYCSGCMEDATGLLPENPATKSRVSVSCTQCDADIEARPARVENRKRGVFCNLDCYGSWLSENVVSEDHHQWEGGELDYGEKWWRVRREALDRDDYSCQNCGETAEEIGRNPDVHHIKRVRNFDCPQEAHALENVVTLCRSCHRNVEAGNVSVPATSAEK</sequence>
<proteinExistence type="predicted"/>
<dbReference type="Gene3D" id="1.10.30.50">
    <property type="match status" value="1"/>
</dbReference>
<dbReference type="InterPro" id="IPR002711">
    <property type="entry name" value="HNH"/>
</dbReference>
<dbReference type="GO" id="GO:0008270">
    <property type="term" value="F:zinc ion binding"/>
    <property type="evidence" value="ECO:0007669"/>
    <property type="project" value="InterPro"/>
</dbReference>
<dbReference type="AlphaFoldDB" id="A0A8U0HR61"/>
<gene>
    <name evidence="2" type="ORF">M0R89_12480</name>
</gene>
<protein>
    <submittedName>
        <fullName evidence="2">HNH endonuclease</fullName>
    </submittedName>
</protein>
<dbReference type="KEGG" id="halx:M0R89_12480"/>
<evidence type="ECO:0000313" key="3">
    <source>
        <dbReference type="Proteomes" id="UP000830729"/>
    </source>
</evidence>
<dbReference type="SMART" id="SM00507">
    <property type="entry name" value="HNHc"/>
    <property type="match status" value="1"/>
</dbReference>
<name>A0A8U0HR61_9EURY</name>
<organism evidence="2 3">
    <name type="scientific">Halorussus limi</name>
    <dbReference type="NCBI Taxonomy" id="2938695"/>
    <lineage>
        <taxon>Archaea</taxon>
        <taxon>Methanobacteriati</taxon>
        <taxon>Methanobacteriota</taxon>
        <taxon>Stenosarchaea group</taxon>
        <taxon>Halobacteria</taxon>
        <taxon>Halobacteriales</taxon>
        <taxon>Haladaptataceae</taxon>
        <taxon>Halorussus</taxon>
    </lineage>
</organism>
<evidence type="ECO:0000259" key="1">
    <source>
        <dbReference type="PROSITE" id="PS00028"/>
    </source>
</evidence>
<dbReference type="Pfam" id="PF01844">
    <property type="entry name" value="HNH"/>
    <property type="match status" value="1"/>
</dbReference>
<dbReference type="GeneID" id="72186029"/>
<dbReference type="CDD" id="cd00085">
    <property type="entry name" value="HNHc"/>
    <property type="match status" value="1"/>
</dbReference>
<evidence type="ECO:0000313" key="2">
    <source>
        <dbReference type="EMBL" id="UPV73359.1"/>
    </source>
</evidence>
<dbReference type="InterPro" id="IPR013087">
    <property type="entry name" value="Znf_C2H2_type"/>
</dbReference>
<keyword evidence="3" id="KW-1185">Reference proteome</keyword>
<keyword evidence="2" id="KW-0378">Hydrolase</keyword>
<feature type="domain" description="C2H2-type" evidence="1">
    <location>
        <begin position="3"/>
        <end position="24"/>
    </location>
</feature>
<reference evidence="2 3" key="1">
    <citation type="submission" date="2022-04" db="EMBL/GenBank/DDBJ databases">
        <title>Diverse halophilic archaea isolated from saline environments.</title>
        <authorList>
            <person name="Cui H.-L."/>
        </authorList>
    </citation>
    <scope>NUCLEOTIDE SEQUENCE [LARGE SCALE GENOMIC DNA]</scope>
    <source>
        <strain evidence="2 3">XZYJT49</strain>
    </source>
</reference>
<keyword evidence="2" id="KW-0255">Endonuclease</keyword>
<dbReference type="EMBL" id="CP096659">
    <property type="protein sequence ID" value="UPV73359.1"/>
    <property type="molecule type" value="Genomic_DNA"/>
</dbReference>
<dbReference type="GO" id="GO:0003676">
    <property type="term" value="F:nucleic acid binding"/>
    <property type="evidence" value="ECO:0007669"/>
    <property type="project" value="InterPro"/>
</dbReference>